<feature type="coiled-coil region" evidence="1">
    <location>
        <begin position="409"/>
        <end position="443"/>
    </location>
</feature>
<feature type="region of interest" description="Disordered" evidence="2">
    <location>
        <begin position="829"/>
        <end position="868"/>
    </location>
</feature>
<dbReference type="EMBL" id="CAMPGE010026663">
    <property type="protein sequence ID" value="CAI2384337.1"/>
    <property type="molecule type" value="Genomic_DNA"/>
</dbReference>
<evidence type="ECO:0000256" key="2">
    <source>
        <dbReference type="SAM" id="MobiDB-lite"/>
    </source>
</evidence>
<dbReference type="InterPro" id="IPR038800">
    <property type="entry name" value="CCDC17"/>
</dbReference>
<keyword evidence="1" id="KW-0175">Coiled coil</keyword>
<keyword evidence="4" id="KW-1185">Reference proteome</keyword>
<feature type="region of interest" description="Disordered" evidence="2">
    <location>
        <begin position="582"/>
        <end position="637"/>
    </location>
</feature>
<evidence type="ECO:0000256" key="1">
    <source>
        <dbReference type="SAM" id="Coils"/>
    </source>
</evidence>
<feature type="region of interest" description="Disordered" evidence="2">
    <location>
        <begin position="169"/>
        <end position="191"/>
    </location>
</feature>
<evidence type="ECO:0000313" key="4">
    <source>
        <dbReference type="Proteomes" id="UP001295684"/>
    </source>
</evidence>
<name>A0AAD2D7Z8_EUPCR</name>
<organism evidence="3 4">
    <name type="scientific">Euplotes crassus</name>
    <dbReference type="NCBI Taxonomy" id="5936"/>
    <lineage>
        <taxon>Eukaryota</taxon>
        <taxon>Sar</taxon>
        <taxon>Alveolata</taxon>
        <taxon>Ciliophora</taxon>
        <taxon>Intramacronucleata</taxon>
        <taxon>Spirotrichea</taxon>
        <taxon>Hypotrichia</taxon>
        <taxon>Euplotida</taxon>
        <taxon>Euplotidae</taxon>
        <taxon>Moneuplotes</taxon>
    </lineage>
</organism>
<gene>
    <name evidence="3" type="ORF">ECRASSUSDP1_LOCUS25862</name>
</gene>
<dbReference type="Proteomes" id="UP001295684">
    <property type="component" value="Unassembled WGS sequence"/>
</dbReference>
<dbReference type="PANTHER" id="PTHR33820:SF2">
    <property type="entry name" value="COILED-COIL DOMAIN-CONTAINING PROTEIN 17"/>
    <property type="match status" value="1"/>
</dbReference>
<feature type="region of interest" description="Disordered" evidence="2">
    <location>
        <begin position="1088"/>
        <end position="1146"/>
    </location>
</feature>
<comment type="caution">
    <text evidence="3">The sequence shown here is derived from an EMBL/GenBank/DDBJ whole genome shotgun (WGS) entry which is preliminary data.</text>
</comment>
<proteinExistence type="predicted"/>
<reference evidence="3" key="1">
    <citation type="submission" date="2023-07" db="EMBL/GenBank/DDBJ databases">
        <authorList>
            <consortium name="AG Swart"/>
            <person name="Singh M."/>
            <person name="Singh A."/>
            <person name="Seah K."/>
            <person name="Emmerich C."/>
        </authorList>
    </citation>
    <scope>NUCLEOTIDE SEQUENCE</scope>
    <source>
        <strain evidence="3">DP1</strain>
    </source>
</reference>
<feature type="compositionally biased region" description="Basic and acidic residues" evidence="2">
    <location>
        <begin position="1136"/>
        <end position="1146"/>
    </location>
</feature>
<sequence length="1682" mass="192927">MEYKDQIQEMKNRKHLLRLQEEDTNEEVMELLKELEKAKEKELRAEIDKEEIKQAIKDMDHSALSHADRQKKRELEKLSSERENLRIREQQMIDEVKRMEQDMINKEKKFREEADEARKVNNDDIFAINEIKKKELEMAKQRGDTVVKLQHKRQMLEKERNRIMKDLDHVTHGYGGDTRPKSSLSSAGEDIMRNTRDFDRADIDPAMKDKIIADQVKINHLREQQQKTNHQMMNFDELDMLEEDVNNKIRRDYPRTAKIPNNEPAAPMSFPQSEVKMPNEMKTQLPPKAKDSENIADGLADLNKSYVNNGGDDPNFIKKVNDLNDFIKNRAPQKVKEGLGYEENSAKIADHPMPLAAPPAPGMVPPYGAPPYGVPPYGAPPYGAPPYGAPPYGGHPYGHPPAYANNPNLMYMDSMVKQIQDENKKLEEELEKINNDDYDFENLAQNAAGEVEALKNQLLPGGVPEEEPFPENFIFRQNDFRSEDLEVEERALMNIAAQEYDHLRLLSRLPVNSELYRVKMDQYKELSTMRAEVEKVLQEQRLEKIRRDYEKQKYEDERKYNHERWMEEQKREILAAKLRRNAEGGDTGYQPPGDQTMTYPGADFNAPDTQNYMNTANQPPPTGQFPPKTAMPNTAAAPEEEKIYDPKVGFLVFFDSVARIPREHNGMQIVYGCYNNGRGLTDNRVVSYQDKEADPEAPEMNRVVYDVGNQVKHISPHPSANMVIECQVPDKSVKSGPNKFKAFGWTVLNLFDYTYDFHTGEFRLPLYTGETLSDIDARDINTLQPLQDTFICMRLAVPGDNIATSQYLPEKDTNEYRIPSIHQVEHVHQPFKPNPDFGDDYGQNYDQPDTYQPAPQPRAGGNDQAMIPMRQPNRKIPTEKDPFYRCNGANVFIHYVKQFPSQNSIKVGATILEEDKVVRIGHDQRECNWASYPIDAGKVLMAKWKNTAQVQPDGAPIIDRTKDEEDQYMVGHRKIGYNKDSEDILVPINSEVSWEHDFYKMIWDKNLRNELFLVITLMEASVGLNKRVHPSSHEYVAVGYGSIKLNHPDGTLRYGTFDIPLYHPPPKIRNHDPDKLMRSSIKITVSQPLPSMPQMEPYKDKPLKPVPGAPAQMPKDMPMLNPPPNRPPEDAPFIPNDREQYSPDKFDKKDGIDIYIDTGRFFPENASYSRIVMHCITIKGKQVLRPEVIQPDIVASTSREPFYGNRSEIRVSKMDPTSIIVLTIDTFDLSKGHTVIVGHACMPLFIDNTTRSPCINPRCTDYGLLDGDYQIPIQMQFVKNLKNSTYKDFQDCEKIPAASLLIRIRKAAKDAKGRPLTFGAKISIEEAKNKGIIDPPKPYSDGDYNTSFCKVSATESVIMEAKLKRPSPNTRDVLTALINQHSKEEKKLSDTEIKAYVEKNFMVPPIKSFSDLGRISYLDKKFFSEYIPQLGFTSSVDFLLHSNPKSLYYIVCSLAPPGRLYMNDRRTLGLEDTHAATDVQTTYKIDFESPQKAITFSDSKHNFYVTQPNATSVLVYEIFEVKLSKTGIKKVENYGFSILPIFEFLETTGNGENLEIYLNTDIHQLMIFKGKPTAEFLEDMTSRDNFTSTLGNKISNREITPLPKSTLIVKLHDNQFEKIFTNAEASYNILNQNYMLVKNPKNLKFTYKKDYLTNKSNKLIKILGKNYSMADYETQVYEYISL</sequence>
<evidence type="ECO:0000313" key="3">
    <source>
        <dbReference type="EMBL" id="CAI2384337.1"/>
    </source>
</evidence>
<dbReference type="PANTHER" id="PTHR33820">
    <property type="entry name" value="COILED-COIL DOMAIN-CONTAINING PROTEIN 17"/>
    <property type="match status" value="1"/>
</dbReference>
<accession>A0AAD2D7Z8</accession>
<feature type="compositionally biased region" description="Polar residues" evidence="2">
    <location>
        <begin position="607"/>
        <end position="617"/>
    </location>
</feature>
<feature type="region of interest" description="Disordered" evidence="2">
    <location>
        <begin position="58"/>
        <end position="83"/>
    </location>
</feature>
<protein>
    <submittedName>
        <fullName evidence="3">Uncharacterized protein</fullName>
    </submittedName>
</protein>